<dbReference type="FunFam" id="3.30.70.270:FF:000093">
    <property type="entry name" value="Sensor domain-containing diguanylate cyclase"/>
    <property type="match status" value="1"/>
</dbReference>
<dbReference type="SMART" id="SM00267">
    <property type="entry name" value="GGDEF"/>
    <property type="match status" value="1"/>
</dbReference>
<evidence type="ECO:0000256" key="6">
    <source>
        <dbReference type="ARBA" id="ARBA00034247"/>
    </source>
</evidence>
<gene>
    <name evidence="10" type="ORF">VchoM_00644</name>
</gene>
<keyword evidence="5 7" id="KW-0472">Membrane</keyword>
<evidence type="ECO:0000259" key="8">
    <source>
        <dbReference type="PROSITE" id="PS50839"/>
    </source>
</evidence>
<dbReference type="SMART" id="SM01079">
    <property type="entry name" value="CHASE"/>
    <property type="match status" value="1"/>
</dbReference>
<dbReference type="EC" id="2.7.7.65" evidence="2"/>
<dbReference type="SUPFAM" id="SSF55073">
    <property type="entry name" value="Nucleotide cyclase"/>
    <property type="match status" value="1"/>
</dbReference>
<evidence type="ECO:0000256" key="2">
    <source>
        <dbReference type="ARBA" id="ARBA00012528"/>
    </source>
</evidence>
<dbReference type="Proteomes" id="UP000004687">
    <property type="component" value="Unassembled WGS sequence"/>
</dbReference>
<dbReference type="Pfam" id="PF03924">
    <property type="entry name" value="CHASE"/>
    <property type="match status" value="1"/>
</dbReference>
<name>A0A0X1KWG2_VIBCO</name>
<dbReference type="InterPro" id="IPR029787">
    <property type="entry name" value="Nucleotide_cyclase"/>
</dbReference>
<dbReference type="NCBIfam" id="TIGR00254">
    <property type="entry name" value="GGDEF"/>
    <property type="match status" value="1"/>
</dbReference>
<dbReference type="InterPro" id="IPR006189">
    <property type="entry name" value="CHASE_dom"/>
</dbReference>
<sequence length="537" mass="62210">MIDNIIRKMWMLKHVRVIVPLLVLLFSLLLTVFVVYTAYSLQLRHNRTLLENLADRQTMALQQFVDGDIHFIGSAANFFRSSTSDDWVRFHTFAEETLKGSQSLIALQWLVKVEPPQAETFTARMQQRFPEFTLYTVPKTGEIKYGFGTDDQAKYVLSDIYPLNYDNRKLLGFYSERERFKRILADIVVNRRPNVSDKVRLLQDGIDKSIVKDGMLVYHPVFSSEDDRSLLGVMVGVVRLSTYFEKLVQISVMEQDLDMRVIDTGFDSEDSPVLYQSPMWRADDEPKIERKLVLPNRDWVLEFELHQPINHSEEWVLLGLGLGGVIISLLLSYIMRMQLEEKQRLTDMIEERTAELRYLVEHDSLTNIYNRRFFSQHLCKMLDEKQSFTLISFDIDRFKQINDSYGHLAGDYALTHVVDVVKKELVESDIFARFGGDEFAILSSVTDETALYTYLERIRKVVEAEPVMLNAETPLTLTISIGASINCEYSEPEILQSVDDQLYLSKSKGRNRVSIAQQCSKVESNYAFNSGRMFDFM</sequence>
<dbReference type="PANTHER" id="PTHR45138:SF9">
    <property type="entry name" value="DIGUANYLATE CYCLASE DGCM-RELATED"/>
    <property type="match status" value="1"/>
</dbReference>
<evidence type="ECO:0000256" key="7">
    <source>
        <dbReference type="SAM" id="Phobius"/>
    </source>
</evidence>
<keyword evidence="3 7" id="KW-0812">Transmembrane</keyword>
<dbReference type="Pfam" id="PF00990">
    <property type="entry name" value="GGDEF"/>
    <property type="match status" value="1"/>
</dbReference>
<dbReference type="CDD" id="cd01949">
    <property type="entry name" value="GGDEF"/>
    <property type="match status" value="1"/>
</dbReference>
<evidence type="ECO:0000256" key="3">
    <source>
        <dbReference type="ARBA" id="ARBA00022692"/>
    </source>
</evidence>
<evidence type="ECO:0000313" key="10">
    <source>
        <dbReference type="EMBL" id="EET22617.1"/>
    </source>
</evidence>
<evidence type="ECO:0000256" key="1">
    <source>
        <dbReference type="ARBA" id="ARBA00004370"/>
    </source>
</evidence>
<organism evidence="10">
    <name type="scientific">Vibrio cholerae (strain MO10)</name>
    <dbReference type="NCBI Taxonomy" id="345072"/>
    <lineage>
        <taxon>Bacteria</taxon>
        <taxon>Pseudomonadati</taxon>
        <taxon>Pseudomonadota</taxon>
        <taxon>Gammaproteobacteria</taxon>
        <taxon>Vibrionales</taxon>
        <taxon>Vibrionaceae</taxon>
        <taxon>Vibrio</taxon>
    </lineage>
</organism>
<dbReference type="GO" id="GO:1902201">
    <property type="term" value="P:negative regulation of bacterial-type flagellum-dependent cell motility"/>
    <property type="evidence" value="ECO:0007669"/>
    <property type="project" value="TreeGrafter"/>
</dbReference>
<reference evidence="10" key="1">
    <citation type="submission" date="2005-09" db="EMBL/GenBank/DDBJ databases">
        <title>Annotation of Vibrio cholerae MO10.</title>
        <authorList>
            <person name="Colwell R."/>
            <person name="Grim C.J."/>
            <person name="Young S."/>
            <person name="Jaffe D."/>
            <person name="Gnerre S."/>
            <person name="Berlin A."/>
            <person name="Heiman D."/>
            <person name="Hepburn T."/>
            <person name="Shea T."/>
            <person name="Sykes S."/>
            <person name="Yandava C."/>
            <person name="Alvarado L."/>
            <person name="Kodira C."/>
            <person name="Borodovsky M."/>
            <person name="Heidelberg J."/>
            <person name="Lander E."/>
            <person name="Galagan J."/>
            <person name="Nusbaum C."/>
            <person name="Birren B."/>
        </authorList>
    </citation>
    <scope>NUCLEOTIDE SEQUENCE [LARGE SCALE GENOMIC DNA]</scope>
    <source>
        <strain evidence="10">MO10</strain>
    </source>
</reference>
<evidence type="ECO:0000256" key="4">
    <source>
        <dbReference type="ARBA" id="ARBA00022989"/>
    </source>
</evidence>
<proteinExistence type="predicted"/>
<keyword evidence="4 7" id="KW-1133">Transmembrane helix</keyword>
<feature type="domain" description="CHASE" evidence="8">
    <location>
        <begin position="81"/>
        <end position="302"/>
    </location>
</feature>
<dbReference type="PROSITE" id="PS50887">
    <property type="entry name" value="GGDEF"/>
    <property type="match status" value="1"/>
</dbReference>
<dbReference type="EMBL" id="DS990136">
    <property type="protein sequence ID" value="EET22617.1"/>
    <property type="molecule type" value="Genomic_DNA"/>
</dbReference>
<evidence type="ECO:0000259" key="9">
    <source>
        <dbReference type="PROSITE" id="PS50887"/>
    </source>
</evidence>
<dbReference type="GO" id="GO:0007165">
    <property type="term" value="P:signal transduction"/>
    <property type="evidence" value="ECO:0007669"/>
    <property type="project" value="UniProtKB-ARBA"/>
</dbReference>
<accession>A0A0X1KWG2</accession>
<dbReference type="PROSITE" id="PS50839">
    <property type="entry name" value="CHASE"/>
    <property type="match status" value="1"/>
</dbReference>
<protein>
    <recommendedName>
        <fullName evidence="2">diguanylate cyclase</fullName>
        <ecNumber evidence="2">2.7.7.65</ecNumber>
    </recommendedName>
</protein>
<dbReference type="HOGENOM" id="CLU_041147_0_0_6"/>
<feature type="transmembrane region" description="Helical" evidence="7">
    <location>
        <begin position="315"/>
        <end position="335"/>
    </location>
</feature>
<comment type="catalytic activity">
    <reaction evidence="6">
        <text>2 GTP = 3',3'-c-di-GMP + 2 diphosphate</text>
        <dbReference type="Rhea" id="RHEA:24898"/>
        <dbReference type="ChEBI" id="CHEBI:33019"/>
        <dbReference type="ChEBI" id="CHEBI:37565"/>
        <dbReference type="ChEBI" id="CHEBI:58805"/>
        <dbReference type="EC" id="2.7.7.65"/>
    </reaction>
</comment>
<dbReference type="InterPro" id="IPR050469">
    <property type="entry name" value="Diguanylate_Cyclase"/>
</dbReference>
<dbReference type="GO" id="GO:0043709">
    <property type="term" value="P:cell adhesion involved in single-species biofilm formation"/>
    <property type="evidence" value="ECO:0007669"/>
    <property type="project" value="TreeGrafter"/>
</dbReference>
<dbReference type="Gene3D" id="3.30.70.270">
    <property type="match status" value="1"/>
</dbReference>
<dbReference type="PANTHER" id="PTHR45138">
    <property type="entry name" value="REGULATORY COMPONENTS OF SENSORY TRANSDUCTION SYSTEM"/>
    <property type="match status" value="1"/>
</dbReference>
<dbReference type="InterPro" id="IPR043128">
    <property type="entry name" value="Rev_trsase/Diguanyl_cyclase"/>
</dbReference>
<dbReference type="InterPro" id="IPR000160">
    <property type="entry name" value="GGDEF_dom"/>
</dbReference>
<dbReference type="GO" id="GO:0005886">
    <property type="term" value="C:plasma membrane"/>
    <property type="evidence" value="ECO:0007669"/>
    <property type="project" value="TreeGrafter"/>
</dbReference>
<dbReference type="InterPro" id="IPR042240">
    <property type="entry name" value="CHASE_sf"/>
</dbReference>
<reference evidence="10" key="2">
    <citation type="submission" date="2008-07" db="EMBL/GenBank/DDBJ databases">
        <authorList>
            <consortium name="Broad Institute Genome Sequencing Platform"/>
            <person name="Colwell R."/>
            <person name="Grim C.J."/>
            <person name="Young S."/>
            <person name="Jaffe D."/>
            <person name="Gnerre S."/>
            <person name="Berlin A."/>
            <person name="Heiman D."/>
            <person name="Hepburn T."/>
            <person name="Shea T."/>
            <person name="Sykes S."/>
            <person name="Alvarado L."/>
            <person name="Kodira C."/>
            <person name="Heidelberg J."/>
            <person name="Lander E."/>
            <person name="Galagan J."/>
            <person name="Nusbaum C."/>
            <person name="Birren B."/>
        </authorList>
    </citation>
    <scope>NUCLEOTIDE SEQUENCE [LARGE SCALE GENOMIC DNA]</scope>
    <source>
        <strain evidence="10">MO10</strain>
    </source>
</reference>
<dbReference type="Gene3D" id="3.30.450.350">
    <property type="entry name" value="CHASE domain"/>
    <property type="match status" value="1"/>
</dbReference>
<dbReference type="AlphaFoldDB" id="A0A0X1KWG2"/>
<feature type="domain" description="GGDEF" evidence="9">
    <location>
        <begin position="386"/>
        <end position="518"/>
    </location>
</feature>
<dbReference type="GO" id="GO:0052621">
    <property type="term" value="F:diguanylate cyclase activity"/>
    <property type="evidence" value="ECO:0007669"/>
    <property type="project" value="UniProtKB-EC"/>
</dbReference>
<comment type="subcellular location">
    <subcellularLocation>
        <location evidence="1">Membrane</location>
    </subcellularLocation>
</comment>
<evidence type="ECO:0000256" key="5">
    <source>
        <dbReference type="ARBA" id="ARBA00023136"/>
    </source>
</evidence>